<dbReference type="STRING" id="7102.A0A2A4JUN3"/>
<sequence>MSTGKIVVYGGRGALGSACVKYFKSAKWWVGNIDIKANPSADYNITVLPDASWMQQEEHVMTLLKTGLQNHKVDAIICAAGGWVAGNVSDNFGRQADLMWRQSVWSSSIAAVAASKYLCSGGLLALMGATPALKGTPEMIGYGMAKAAVHQLTKSLGAENSGLPEKAVAVALLPLALDTPRNRRLMPEADFTSWTPMSFVIELIDKWANGQERPTSGSLMALVTNNSDTQVLPVTEDRKKTEVIRETTS</sequence>
<keyword evidence="3" id="KW-0521">NADP</keyword>
<dbReference type="InterPro" id="IPR036291">
    <property type="entry name" value="NAD(P)-bd_dom_sf"/>
</dbReference>
<comment type="function">
    <text evidence="6">Catalyzes the conversion of quinonoid dihydrobiopterin into tetrahydrobiopterin.</text>
</comment>
<dbReference type="GO" id="GO:0006559">
    <property type="term" value="P:L-phenylalanine catabolic process"/>
    <property type="evidence" value="ECO:0007669"/>
    <property type="project" value="TreeGrafter"/>
</dbReference>
<dbReference type="InterPro" id="IPR020904">
    <property type="entry name" value="Sc_DH/Rdtase_CS"/>
</dbReference>
<protein>
    <recommendedName>
        <fullName evidence="8">Dihydropteridine reductase</fullName>
        <ecNumber evidence="7">1.5.1.34</ecNumber>
    </recommendedName>
    <alternativeName>
        <fullName evidence="10">HDHPR</fullName>
    </alternativeName>
    <alternativeName>
        <fullName evidence="9">Quinoid dihydropteridine reductase</fullName>
    </alternativeName>
</protein>
<evidence type="ECO:0000256" key="4">
    <source>
        <dbReference type="ARBA" id="ARBA00023002"/>
    </source>
</evidence>
<evidence type="ECO:0000256" key="8">
    <source>
        <dbReference type="ARBA" id="ARBA00039520"/>
    </source>
</evidence>
<comment type="caution">
    <text evidence="13">The sequence shown here is derived from an EMBL/GenBank/DDBJ whole genome shotgun (WGS) entry which is preliminary data.</text>
</comment>
<proteinExistence type="inferred from homology"/>
<dbReference type="EMBL" id="NWSH01000623">
    <property type="protein sequence ID" value="PCG75193.1"/>
    <property type="molecule type" value="Genomic_DNA"/>
</dbReference>
<dbReference type="CDD" id="cd05334">
    <property type="entry name" value="DHPR_SDR_c_like"/>
    <property type="match status" value="1"/>
</dbReference>
<evidence type="ECO:0000256" key="5">
    <source>
        <dbReference type="ARBA" id="ARBA00023007"/>
    </source>
</evidence>
<gene>
    <name evidence="13" type="ORF">B5V51_12067</name>
</gene>
<dbReference type="GO" id="GO:0004155">
    <property type="term" value="F:6,7-dihydropteridine reductase activity"/>
    <property type="evidence" value="ECO:0007669"/>
    <property type="project" value="UniProtKB-EC"/>
</dbReference>
<dbReference type="GO" id="GO:0070402">
    <property type="term" value="F:NADPH binding"/>
    <property type="evidence" value="ECO:0007669"/>
    <property type="project" value="TreeGrafter"/>
</dbReference>
<comment type="subunit">
    <text evidence="2">Homodimer.</text>
</comment>
<dbReference type="InterPro" id="IPR002347">
    <property type="entry name" value="SDR_fam"/>
</dbReference>
<organism evidence="13">
    <name type="scientific">Heliothis virescens</name>
    <name type="common">Tobacco budworm moth</name>
    <dbReference type="NCBI Taxonomy" id="7102"/>
    <lineage>
        <taxon>Eukaryota</taxon>
        <taxon>Metazoa</taxon>
        <taxon>Ecdysozoa</taxon>
        <taxon>Arthropoda</taxon>
        <taxon>Hexapoda</taxon>
        <taxon>Insecta</taxon>
        <taxon>Pterygota</taxon>
        <taxon>Neoptera</taxon>
        <taxon>Endopterygota</taxon>
        <taxon>Lepidoptera</taxon>
        <taxon>Glossata</taxon>
        <taxon>Ditrysia</taxon>
        <taxon>Noctuoidea</taxon>
        <taxon>Noctuidae</taxon>
        <taxon>Heliothinae</taxon>
        <taxon>Heliothis</taxon>
    </lineage>
</organism>
<keyword evidence="4" id="KW-0560">Oxidoreductase</keyword>
<dbReference type="PROSITE" id="PS00061">
    <property type="entry name" value="ADH_SHORT"/>
    <property type="match status" value="1"/>
</dbReference>
<dbReference type="Gene3D" id="3.40.50.720">
    <property type="entry name" value="NAD(P)-binding Rossmann-like Domain"/>
    <property type="match status" value="1"/>
</dbReference>
<evidence type="ECO:0000256" key="3">
    <source>
        <dbReference type="ARBA" id="ARBA00022857"/>
    </source>
</evidence>
<comment type="similarity">
    <text evidence="1">Belongs to the short-chain dehydrogenases/reductases (SDR) family.</text>
</comment>
<dbReference type="Pfam" id="PF13561">
    <property type="entry name" value="adh_short_C2"/>
    <property type="match status" value="1"/>
</dbReference>
<dbReference type="AlphaFoldDB" id="A0A2A4JUN3"/>
<accession>A0A2A4JUN3</accession>
<evidence type="ECO:0000256" key="11">
    <source>
        <dbReference type="ARBA" id="ARBA00047429"/>
    </source>
</evidence>
<evidence type="ECO:0000256" key="9">
    <source>
        <dbReference type="ARBA" id="ARBA00041348"/>
    </source>
</evidence>
<dbReference type="FunFam" id="3.40.50.720:FF:000157">
    <property type="entry name" value="Quinoid dihydropteridine reductase"/>
    <property type="match status" value="1"/>
</dbReference>
<evidence type="ECO:0000256" key="12">
    <source>
        <dbReference type="ARBA" id="ARBA00047536"/>
    </source>
</evidence>
<keyword evidence="5" id="KW-0783">Tetrahydrobiopterin biosynthesis</keyword>
<evidence type="ECO:0000313" key="13">
    <source>
        <dbReference type="EMBL" id="PCG75193.1"/>
    </source>
</evidence>
<evidence type="ECO:0000256" key="2">
    <source>
        <dbReference type="ARBA" id="ARBA00011738"/>
    </source>
</evidence>
<dbReference type="PANTHER" id="PTHR15104">
    <property type="entry name" value="DIHYDROPTERIDINE REDUCTASE"/>
    <property type="match status" value="1"/>
</dbReference>
<name>A0A2A4JUN3_HELVI</name>
<evidence type="ECO:0000256" key="10">
    <source>
        <dbReference type="ARBA" id="ARBA00042518"/>
    </source>
</evidence>
<evidence type="ECO:0000256" key="1">
    <source>
        <dbReference type="ARBA" id="ARBA00006484"/>
    </source>
</evidence>
<comment type="catalytic activity">
    <reaction evidence="11">
        <text>5,6,7,8-tetrahydropteridine + NADP(+) = 6,7-dihydropteridine + NADPH + H(+)</text>
        <dbReference type="Rhea" id="RHEA:17865"/>
        <dbReference type="ChEBI" id="CHEBI:15378"/>
        <dbReference type="ChEBI" id="CHEBI:28889"/>
        <dbReference type="ChEBI" id="CHEBI:30156"/>
        <dbReference type="ChEBI" id="CHEBI:57783"/>
        <dbReference type="ChEBI" id="CHEBI:58349"/>
        <dbReference type="EC" id="1.5.1.34"/>
    </reaction>
    <physiologicalReaction direction="right-to-left" evidence="11">
        <dbReference type="Rhea" id="RHEA:17867"/>
    </physiologicalReaction>
</comment>
<dbReference type="EC" id="1.5.1.34" evidence="7"/>
<dbReference type="PANTHER" id="PTHR15104:SF0">
    <property type="entry name" value="DIHYDROPTERIDINE REDUCTASE"/>
    <property type="match status" value="1"/>
</dbReference>
<dbReference type="GO" id="GO:0006729">
    <property type="term" value="P:tetrahydrobiopterin biosynthetic process"/>
    <property type="evidence" value="ECO:0007669"/>
    <property type="project" value="UniProtKB-KW"/>
</dbReference>
<evidence type="ECO:0000256" key="6">
    <source>
        <dbReference type="ARBA" id="ARBA00037099"/>
    </source>
</evidence>
<reference evidence="13" key="1">
    <citation type="submission" date="2017-09" db="EMBL/GenBank/DDBJ databases">
        <title>Contemporary evolution of a Lepidopteran species, Heliothis virescens, in response to modern agricultural practices.</title>
        <authorList>
            <person name="Fritz M.L."/>
            <person name="Deyonke A.M."/>
            <person name="Papanicolaou A."/>
            <person name="Micinski S."/>
            <person name="Westbrook J."/>
            <person name="Gould F."/>
        </authorList>
    </citation>
    <scope>NUCLEOTIDE SEQUENCE [LARGE SCALE GENOMIC DNA]</scope>
    <source>
        <strain evidence="13">HvINT-</strain>
        <tissue evidence="13">Whole body</tissue>
    </source>
</reference>
<dbReference type="SUPFAM" id="SSF51735">
    <property type="entry name" value="NAD(P)-binding Rossmann-fold domains"/>
    <property type="match status" value="1"/>
</dbReference>
<dbReference type="GO" id="GO:0005737">
    <property type="term" value="C:cytoplasm"/>
    <property type="evidence" value="ECO:0007669"/>
    <property type="project" value="TreeGrafter"/>
</dbReference>
<dbReference type="GO" id="GO:0070404">
    <property type="term" value="F:NADH binding"/>
    <property type="evidence" value="ECO:0007669"/>
    <property type="project" value="TreeGrafter"/>
</dbReference>
<evidence type="ECO:0000256" key="7">
    <source>
        <dbReference type="ARBA" id="ARBA00039153"/>
    </source>
</evidence>
<comment type="catalytic activity">
    <reaction evidence="12">
        <text>5,6,7,8-tetrahydropteridine + NAD(+) = 6,7-dihydropteridine + NADH + H(+)</text>
        <dbReference type="Rhea" id="RHEA:17869"/>
        <dbReference type="ChEBI" id="CHEBI:15378"/>
        <dbReference type="ChEBI" id="CHEBI:28889"/>
        <dbReference type="ChEBI" id="CHEBI:30156"/>
        <dbReference type="ChEBI" id="CHEBI:57540"/>
        <dbReference type="ChEBI" id="CHEBI:57945"/>
        <dbReference type="EC" id="1.5.1.34"/>
    </reaction>
    <physiologicalReaction direction="right-to-left" evidence="12">
        <dbReference type="Rhea" id="RHEA:17871"/>
    </physiologicalReaction>
</comment>